<sequence>MPLATQVLSKWPATAAHSVCTRERPRSAAAKNTVRGSIRHPVRQQRRCRIPLAALRGTAPVVDIPDQEAALPCLRDCHHFINLTNGIEALPVFAELELPYSFVRIQSTMCEQQRFEHLINEVDANLLMHLALGHCCLVWDYGSRNKKQGASRAQWYGIEFIRHVLNRVWWHNMTSEVYLRGYRVTPVFDQHINAFHNSTRKRVKYFRQYIPPCRTGPRLYSVYRATTHDDDANFYRELVRQSHTGPSRALPMAGDRRSFPEQHALLAGPLQDSVEQLGFKLFLRNKISRST</sequence>
<proteinExistence type="predicted"/>
<dbReference type="Proteomes" id="UP001489004">
    <property type="component" value="Unassembled WGS sequence"/>
</dbReference>
<keyword evidence="2" id="KW-1185">Reference proteome</keyword>
<organism evidence="1 2">
    <name type="scientific">[Myrmecia] bisecta</name>
    <dbReference type="NCBI Taxonomy" id="41462"/>
    <lineage>
        <taxon>Eukaryota</taxon>
        <taxon>Viridiplantae</taxon>
        <taxon>Chlorophyta</taxon>
        <taxon>core chlorophytes</taxon>
        <taxon>Trebouxiophyceae</taxon>
        <taxon>Trebouxiales</taxon>
        <taxon>Trebouxiaceae</taxon>
        <taxon>Myrmecia</taxon>
    </lineage>
</organism>
<dbReference type="AlphaFoldDB" id="A0AAW1PU82"/>
<dbReference type="EMBL" id="JALJOR010000005">
    <property type="protein sequence ID" value="KAK9817211.1"/>
    <property type="molecule type" value="Genomic_DNA"/>
</dbReference>
<gene>
    <name evidence="1" type="ORF">WJX72_011116</name>
</gene>
<evidence type="ECO:0000313" key="1">
    <source>
        <dbReference type="EMBL" id="KAK9817211.1"/>
    </source>
</evidence>
<name>A0AAW1PU82_9CHLO</name>
<reference evidence="1 2" key="1">
    <citation type="journal article" date="2024" name="Nat. Commun.">
        <title>Phylogenomics reveals the evolutionary origins of lichenization in chlorophyte algae.</title>
        <authorList>
            <person name="Puginier C."/>
            <person name="Libourel C."/>
            <person name="Otte J."/>
            <person name="Skaloud P."/>
            <person name="Haon M."/>
            <person name="Grisel S."/>
            <person name="Petersen M."/>
            <person name="Berrin J.G."/>
            <person name="Delaux P.M."/>
            <person name="Dal Grande F."/>
            <person name="Keller J."/>
        </authorList>
    </citation>
    <scope>NUCLEOTIDE SEQUENCE [LARGE SCALE GENOMIC DNA]</scope>
    <source>
        <strain evidence="1 2">SAG 2043</strain>
    </source>
</reference>
<protein>
    <submittedName>
        <fullName evidence="1">Uncharacterized protein</fullName>
    </submittedName>
</protein>
<evidence type="ECO:0000313" key="2">
    <source>
        <dbReference type="Proteomes" id="UP001489004"/>
    </source>
</evidence>
<accession>A0AAW1PU82</accession>
<comment type="caution">
    <text evidence="1">The sequence shown here is derived from an EMBL/GenBank/DDBJ whole genome shotgun (WGS) entry which is preliminary data.</text>
</comment>